<dbReference type="InterPro" id="IPR036634">
    <property type="entry name" value="PRD_sf"/>
</dbReference>
<dbReference type="PANTHER" id="PTHR30185:SF18">
    <property type="entry name" value="TRANSCRIPTIONAL REGULATOR MTLR"/>
    <property type="match status" value="1"/>
</dbReference>
<dbReference type="SUPFAM" id="SSF63520">
    <property type="entry name" value="PTS-regulatory domain, PRD"/>
    <property type="match status" value="1"/>
</dbReference>
<dbReference type="InterPro" id="IPR011608">
    <property type="entry name" value="PRD"/>
</dbReference>
<dbReference type="InterPro" id="IPR013196">
    <property type="entry name" value="HTH_11"/>
</dbReference>
<feature type="domain" description="PRD" evidence="7">
    <location>
        <begin position="305"/>
        <end position="411"/>
    </location>
</feature>
<organism evidence="8 9">
    <name type="scientific">Candidatus Enterococcus willemsii</name>
    <dbReference type="NCBI Taxonomy" id="1857215"/>
    <lineage>
        <taxon>Bacteria</taxon>
        <taxon>Bacillati</taxon>
        <taxon>Bacillota</taxon>
        <taxon>Bacilli</taxon>
        <taxon>Lactobacillales</taxon>
        <taxon>Enterococcaceae</taxon>
        <taxon>Enterococcus</taxon>
    </lineage>
</organism>
<evidence type="ECO:0000256" key="1">
    <source>
        <dbReference type="ARBA" id="ARBA00022679"/>
    </source>
</evidence>
<dbReference type="SUPFAM" id="SSF55804">
    <property type="entry name" value="Phoshotransferase/anion transport protein"/>
    <property type="match status" value="1"/>
</dbReference>
<dbReference type="Gene3D" id="1.10.1790.10">
    <property type="entry name" value="PRD domain"/>
    <property type="match status" value="1"/>
</dbReference>
<dbReference type="PROSITE" id="PS51099">
    <property type="entry name" value="PTS_EIIB_TYPE_2"/>
    <property type="match status" value="1"/>
</dbReference>
<keyword evidence="3" id="KW-0805">Transcription regulation</keyword>
<dbReference type="Gene3D" id="3.40.50.2300">
    <property type="match status" value="1"/>
</dbReference>
<evidence type="ECO:0000259" key="6">
    <source>
        <dbReference type="PROSITE" id="PS51099"/>
    </source>
</evidence>
<dbReference type="SUPFAM" id="SSF52794">
    <property type="entry name" value="PTS system IIB component-like"/>
    <property type="match status" value="1"/>
</dbReference>
<keyword evidence="2" id="KW-0677">Repeat</keyword>
<evidence type="ECO:0000313" key="8">
    <source>
        <dbReference type="EMBL" id="KAF1302560.1"/>
    </source>
</evidence>
<feature type="domain" description="PTS EIIA type-2" evidence="5">
    <location>
        <begin position="530"/>
        <end position="676"/>
    </location>
</feature>
<sequence length="688" mass="78587">MYFSNREKQILKLLVEYTEGITPQELQTQLQISKRTLYREISSIEKSLKPLEIQIVKPRGKGYQLVGEAKKIADIKQVIQKDKQMPIDNVHRQSALASNLLLADEEQTIEGLAIDFDVSPSTIHNDLQLVEESLKDYSLTLERRKARGIIITGGEYERRQILGNTIYSGVSEYEFFHYLSSLTATMTEAMTTNFFLRLITPQAFYIAKTVILDKRNKLFLEVTDNQIQQVITILALSIDRVKTNHLLNNSFNKSQISAEIYALAEQIMTNVTEHGVVMPEEEYLFFARQLEGVNYKKPQNIFLESFDVALSYQVREVIRIVSEEMQIDFRVDDVLYYDLLTHLSAAFKRMNNLVQLANNPLLDKIVVQYEALTQAIQSALSNQFPDEQFSTNELAYIVIHFAASLERHPTKKAISTLVLCSSGIGTAKILESRLRKYIPEIDHIQIIKISQMSHVDYKKFDLILSTIFLPDFTLPYKLISPLLLDDEVQRLKQEIADKRFESKSAEPVIVAKESEGSFDYVYDLMKVGNDLLTQFDIKSIQTDKTLEATIQQIMEGLEGVIVEDALKVSERVLRRHQTAPIGIPGTNLALFHSSNPYVKAPYFSIFDLTSPIPVLGMDKRPMALSRVLLMLAPEPMTPVEEKLLGLISASIIESDLNMEIYQNETKEVIYELISSLFVNEIREAEEEK</sequence>
<dbReference type="PROSITE" id="PS51094">
    <property type="entry name" value="PTS_EIIA_TYPE_2"/>
    <property type="match status" value="1"/>
</dbReference>
<evidence type="ECO:0000256" key="3">
    <source>
        <dbReference type="ARBA" id="ARBA00023015"/>
    </source>
</evidence>
<dbReference type="Gene3D" id="3.40.930.10">
    <property type="entry name" value="Mannitol-specific EII, Chain A"/>
    <property type="match status" value="1"/>
</dbReference>
<name>A0ABQ6YXD8_9ENTE</name>
<dbReference type="Pfam" id="PF08279">
    <property type="entry name" value="HTH_11"/>
    <property type="match status" value="1"/>
</dbReference>
<protein>
    <submittedName>
        <fullName evidence="8">Transcriptional regulator</fullName>
    </submittedName>
</protein>
<evidence type="ECO:0000256" key="4">
    <source>
        <dbReference type="ARBA" id="ARBA00023163"/>
    </source>
</evidence>
<dbReference type="InterPro" id="IPR036095">
    <property type="entry name" value="PTS_EIIB-like_sf"/>
</dbReference>
<keyword evidence="4" id="KW-0804">Transcription</keyword>
<comment type="caution">
    <text evidence="8">The sequence shown here is derived from an EMBL/GenBank/DDBJ whole genome shotgun (WGS) entry which is preliminary data.</text>
</comment>
<dbReference type="InterPro" id="IPR002178">
    <property type="entry name" value="PTS_EIIA_type-2_dom"/>
</dbReference>
<reference evidence="8 9" key="1">
    <citation type="submission" date="2016-06" db="EMBL/GenBank/DDBJ databases">
        <title>Four novel species of enterococci isolated from chicken manure.</title>
        <authorList>
            <person name="Van Tyne D."/>
        </authorList>
    </citation>
    <scope>NUCLEOTIDE SEQUENCE [LARGE SCALE GENOMIC DNA]</scope>
    <source>
        <strain evidence="8 9">CU12B</strain>
    </source>
</reference>
<proteinExistence type="predicted"/>
<dbReference type="CDD" id="cd05568">
    <property type="entry name" value="PTS_IIB_bgl_like"/>
    <property type="match status" value="1"/>
</dbReference>
<dbReference type="PROSITE" id="PS51372">
    <property type="entry name" value="PRD_2"/>
    <property type="match status" value="2"/>
</dbReference>
<dbReference type="Pfam" id="PF00359">
    <property type="entry name" value="PTS_EIIA_2"/>
    <property type="match status" value="1"/>
</dbReference>
<evidence type="ECO:0000259" key="5">
    <source>
        <dbReference type="PROSITE" id="PS51094"/>
    </source>
</evidence>
<evidence type="ECO:0000313" key="9">
    <source>
        <dbReference type="Proteomes" id="UP000782705"/>
    </source>
</evidence>
<accession>A0ABQ6YXD8</accession>
<dbReference type="InterPro" id="IPR036388">
    <property type="entry name" value="WH-like_DNA-bd_sf"/>
</dbReference>
<dbReference type="EMBL" id="MAEL01000049">
    <property type="protein sequence ID" value="KAF1302560.1"/>
    <property type="molecule type" value="Genomic_DNA"/>
</dbReference>
<evidence type="ECO:0000259" key="7">
    <source>
        <dbReference type="PROSITE" id="PS51372"/>
    </source>
</evidence>
<feature type="domain" description="PRD" evidence="7">
    <location>
        <begin position="198"/>
        <end position="300"/>
    </location>
</feature>
<dbReference type="Proteomes" id="UP000782705">
    <property type="component" value="Unassembled WGS sequence"/>
</dbReference>
<keyword evidence="1" id="KW-0808">Transferase</keyword>
<dbReference type="Gene3D" id="1.10.10.10">
    <property type="entry name" value="Winged helix-like DNA-binding domain superfamily/Winged helix DNA-binding domain"/>
    <property type="match status" value="1"/>
</dbReference>
<evidence type="ECO:0000256" key="2">
    <source>
        <dbReference type="ARBA" id="ARBA00022737"/>
    </source>
</evidence>
<feature type="domain" description="PTS EIIB type-2" evidence="6">
    <location>
        <begin position="414"/>
        <end position="503"/>
    </location>
</feature>
<keyword evidence="9" id="KW-1185">Reference proteome</keyword>
<dbReference type="InterPro" id="IPR013011">
    <property type="entry name" value="PTS_EIIB_2"/>
</dbReference>
<dbReference type="InterPro" id="IPR016152">
    <property type="entry name" value="PTrfase/Anion_transptr"/>
</dbReference>
<dbReference type="PANTHER" id="PTHR30185">
    <property type="entry name" value="CRYPTIC BETA-GLUCOSIDE BGL OPERON ANTITERMINATOR"/>
    <property type="match status" value="1"/>
</dbReference>
<gene>
    <name evidence="8" type="ORF">BAU17_02405</name>
</gene>
<dbReference type="Pfam" id="PF00874">
    <property type="entry name" value="PRD"/>
    <property type="match status" value="2"/>
</dbReference>
<dbReference type="InterPro" id="IPR050661">
    <property type="entry name" value="BglG_antiterminators"/>
</dbReference>